<reference evidence="3" key="2">
    <citation type="submission" date="2025-08" db="UniProtKB">
        <authorList>
            <consortium name="RefSeq"/>
        </authorList>
    </citation>
    <scope>IDENTIFICATION</scope>
    <source>
        <tissue evidence="3">Whole plant</tissue>
    </source>
</reference>
<feature type="compositionally biased region" description="Basic and acidic residues" evidence="1">
    <location>
        <begin position="527"/>
        <end position="536"/>
    </location>
</feature>
<feature type="compositionally biased region" description="Polar residues" evidence="1">
    <location>
        <begin position="129"/>
        <end position="156"/>
    </location>
</feature>
<gene>
    <name evidence="3" type="primary">LOC127745552</name>
</gene>
<evidence type="ECO:0000313" key="2">
    <source>
        <dbReference type="Proteomes" id="UP000515211"/>
    </source>
</evidence>
<reference evidence="2" key="1">
    <citation type="journal article" date="2016" name="Nat. Genet.">
        <title>The genome sequences of Arachis duranensis and Arachis ipaensis, the diploid ancestors of cultivated peanut.</title>
        <authorList>
            <person name="Bertioli D.J."/>
            <person name="Cannon S.B."/>
            <person name="Froenicke L."/>
            <person name="Huang G."/>
            <person name="Farmer A.D."/>
            <person name="Cannon E.K."/>
            <person name="Liu X."/>
            <person name="Gao D."/>
            <person name="Clevenger J."/>
            <person name="Dash S."/>
            <person name="Ren L."/>
            <person name="Moretzsohn M.C."/>
            <person name="Shirasawa K."/>
            <person name="Huang W."/>
            <person name="Vidigal B."/>
            <person name="Abernathy B."/>
            <person name="Chu Y."/>
            <person name="Niederhuth C.E."/>
            <person name="Umale P."/>
            <person name="Araujo A.C."/>
            <person name="Kozik A."/>
            <person name="Kim K.D."/>
            <person name="Burow M.D."/>
            <person name="Varshney R.K."/>
            <person name="Wang X."/>
            <person name="Zhang X."/>
            <person name="Barkley N."/>
            <person name="Guimaraes P.M."/>
            <person name="Isobe S."/>
            <person name="Guo B."/>
            <person name="Liao B."/>
            <person name="Stalker H.T."/>
            <person name="Schmitz R.J."/>
            <person name="Scheffler B.E."/>
            <person name="Leal-Bertioli S.C."/>
            <person name="Xun X."/>
            <person name="Jackson S.A."/>
            <person name="Michelmore R."/>
            <person name="Ozias-Akins P."/>
        </authorList>
    </citation>
    <scope>NUCLEOTIDE SEQUENCE [LARGE SCALE GENOMIC DNA]</scope>
    <source>
        <strain evidence="2">cv. V14167</strain>
    </source>
</reference>
<dbReference type="KEGG" id="adu:127745552"/>
<keyword evidence="2" id="KW-1185">Reference proteome</keyword>
<feature type="compositionally biased region" description="Polar residues" evidence="1">
    <location>
        <begin position="43"/>
        <end position="64"/>
    </location>
</feature>
<feature type="region of interest" description="Disordered" evidence="1">
    <location>
        <begin position="527"/>
        <end position="555"/>
    </location>
</feature>
<evidence type="ECO:0000256" key="1">
    <source>
        <dbReference type="SAM" id="MobiDB-lite"/>
    </source>
</evidence>
<dbReference type="InterPro" id="IPR004252">
    <property type="entry name" value="Probable_transposase_24"/>
</dbReference>
<dbReference type="PANTHER" id="PTHR33144">
    <property type="entry name" value="OS10G0409366 PROTEIN-RELATED"/>
    <property type="match status" value="1"/>
</dbReference>
<dbReference type="Pfam" id="PF03004">
    <property type="entry name" value="Transposase_24"/>
    <property type="match status" value="1"/>
</dbReference>
<proteinExistence type="predicted"/>
<dbReference type="AlphaFoldDB" id="A0A9C6TP95"/>
<dbReference type="GeneID" id="127745552"/>
<feature type="region of interest" description="Disordered" evidence="1">
    <location>
        <begin position="128"/>
        <end position="197"/>
    </location>
</feature>
<organism evidence="2 3">
    <name type="scientific">Arachis duranensis</name>
    <name type="common">Wild peanut</name>
    <dbReference type="NCBI Taxonomy" id="130453"/>
    <lineage>
        <taxon>Eukaryota</taxon>
        <taxon>Viridiplantae</taxon>
        <taxon>Streptophyta</taxon>
        <taxon>Embryophyta</taxon>
        <taxon>Tracheophyta</taxon>
        <taxon>Spermatophyta</taxon>
        <taxon>Magnoliopsida</taxon>
        <taxon>eudicotyledons</taxon>
        <taxon>Gunneridae</taxon>
        <taxon>Pentapetalae</taxon>
        <taxon>rosids</taxon>
        <taxon>fabids</taxon>
        <taxon>Fabales</taxon>
        <taxon>Fabaceae</taxon>
        <taxon>Papilionoideae</taxon>
        <taxon>50 kb inversion clade</taxon>
        <taxon>dalbergioids sensu lato</taxon>
        <taxon>Dalbergieae</taxon>
        <taxon>Pterocarpus clade</taxon>
        <taxon>Arachis</taxon>
    </lineage>
</organism>
<evidence type="ECO:0000313" key="3">
    <source>
        <dbReference type="RefSeq" id="XP_052114309.1"/>
    </source>
</evidence>
<feature type="region of interest" description="Disordered" evidence="1">
    <location>
        <begin position="1"/>
        <end position="113"/>
    </location>
</feature>
<dbReference type="RefSeq" id="XP_052114309.1">
    <property type="nucleotide sequence ID" value="XM_052258349.1"/>
</dbReference>
<name>A0A9C6TP95_ARADU</name>
<feature type="compositionally biased region" description="Basic and acidic residues" evidence="1">
    <location>
        <begin position="544"/>
        <end position="555"/>
    </location>
</feature>
<dbReference type="Proteomes" id="UP000515211">
    <property type="component" value="Chromosome 3"/>
</dbReference>
<dbReference type="PANTHER" id="PTHR33144:SF16">
    <property type="entry name" value="OS02G0129000 PROTEIN"/>
    <property type="match status" value="1"/>
</dbReference>
<feature type="compositionally biased region" description="Basic and acidic residues" evidence="1">
    <location>
        <begin position="7"/>
        <end position="18"/>
    </location>
</feature>
<sequence length="597" mass="68395">MEAAVANDKEKAERRVDEPESQLEMRATKGQKKSTSKKLDFSHLQSTFDSISHRTNSTPTTLEVQPNIPPQQPENKKRKELLTMPTAEKVKNGVQGGKSTQGLKKSKPTNMEADELTRKLEAIRKMNKGVSTSLSQERSCPSSTQLTINKGQQQNVQLTDEETQTGQDDTTLPSPETTPQNESAMLEQEISTKGKRMPGVKATTIDKFLKENRIDVEIEGPSTELSEDGEESMALDKNYYQHVMEDIDDEEGEPKKKKTRGKTTCKEIYARTMEQREEITFDLGQPVGPTDQSVSNLTSFVGTIGRNKRFVSLLYTSWHAVPPKAKKFMWDYVNTKFLLPDSGEKWVIQAIRDAWKRFKGKIKQKHFVPYDNIEDMVKNRPPQVPESGFIKLIYYWSHPLIQSISQRNKQHKENVKFPHRMGPINFGRVRVAMRATKETKEEPKRFEMFIATRTSRKRKKVDKETQTAVEDFQHRQAAGETEEEAFEALFGKEQPGRIRLYGRSVTKTDLKKYVEINEIKNQHKEEVSSLKDKLGHMEAQQQKQEAKQQKQDEEIHGLRNKIKLLLQRSEPGMRPEELEALLQDAQQSPIDANSGHG</sequence>
<accession>A0A9C6TP95</accession>
<feature type="region of interest" description="Disordered" evidence="1">
    <location>
        <begin position="574"/>
        <end position="597"/>
    </location>
</feature>
<feature type="compositionally biased region" description="Polar residues" evidence="1">
    <location>
        <begin position="173"/>
        <end position="183"/>
    </location>
</feature>
<protein>
    <submittedName>
        <fullName evidence="3">Uncharacterized protein LOC127745552</fullName>
    </submittedName>
</protein>